<dbReference type="PANTHER" id="PTHR43525:SF2">
    <property type="entry name" value="CYSTATHIONINE BETA-LYASE-RELATED"/>
    <property type="match status" value="1"/>
</dbReference>
<keyword evidence="7" id="KW-0032">Aminotransferase</keyword>
<dbReference type="RefSeq" id="WP_017680616.1">
    <property type="nucleotide sequence ID" value="NZ_CP023714.1"/>
</dbReference>
<evidence type="ECO:0000256" key="2">
    <source>
        <dbReference type="ARBA" id="ARBA00012224"/>
    </source>
</evidence>
<dbReference type="InterPro" id="IPR004839">
    <property type="entry name" value="Aminotransferase_I/II_large"/>
</dbReference>
<dbReference type="eggNOG" id="COG1168">
    <property type="taxonomic scope" value="Bacteria"/>
</dbReference>
<feature type="domain" description="Aminotransferase class I/classII large" evidence="6">
    <location>
        <begin position="62"/>
        <end position="404"/>
    </location>
</feature>
<keyword evidence="4" id="KW-0456">Lyase</keyword>
<dbReference type="Proteomes" id="UP000042997">
    <property type="component" value="Unassembled WGS sequence"/>
</dbReference>
<comment type="cofactor">
    <cofactor evidence="1">
        <name>pyridoxal 5'-phosphate</name>
        <dbReference type="ChEBI" id="CHEBI:597326"/>
    </cofactor>
</comment>
<dbReference type="PANTHER" id="PTHR43525">
    <property type="entry name" value="PROTEIN MALY"/>
    <property type="match status" value="1"/>
</dbReference>
<accession>A0A098BQ59</accession>
<dbReference type="Gene3D" id="3.40.640.10">
    <property type="entry name" value="Type I PLP-dependent aspartate aminotransferase-like (Major domain)"/>
    <property type="match status" value="1"/>
</dbReference>
<dbReference type="GO" id="GO:0008483">
    <property type="term" value="F:transaminase activity"/>
    <property type="evidence" value="ECO:0007669"/>
    <property type="project" value="UniProtKB-KW"/>
</dbReference>
<evidence type="ECO:0000256" key="4">
    <source>
        <dbReference type="ARBA" id="ARBA00023239"/>
    </source>
</evidence>
<keyword evidence="7" id="KW-0808">Transferase</keyword>
<name>A0A098BQ59_9NOCA</name>
<dbReference type="InterPro" id="IPR015421">
    <property type="entry name" value="PyrdxlP-dep_Trfase_major"/>
</dbReference>
<dbReference type="EMBL" id="CCSD01000089">
    <property type="protein sequence ID" value="CDZ90828.1"/>
    <property type="molecule type" value="Genomic_DNA"/>
</dbReference>
<reference evidence="7 8" key="1">
    <citation type="journal article" date="2014" name="Genome Announc.">
        <title>Draft Genome Sequence of Propane- and Butane-Oxidizing Actinobacterium Rhodococcus ruber IEGM 231.</title>
        <authorList>
            <person name="Ivshina I.B."/>
            <person name="Kuyukina M.S."/>
            <person name="Krivoruchko A.V."/>
            <person name="Barbe V."/>
            <person name="Fischer C."/>
        </authorList>
    </citation>
    <scope>NUCLEOTIDE SEQUENCE [LARGE SCALE GENOMIC DNA]</scope>
</reference>
<organism evidence="7 8">
    <name type="scientific">Rhodococcus ruber</name>
    <dbReference type="NCBI Taxonomy" id="1830"/>
    <lineage>
        <taxon>Bacteria</taxon>
        <taxon>Bacillati</taxon>
        <taxon>Actinomycetota</taxon>
        <taxon>Actinomycetes</taxon>
        <taxon>Mycobacteriales</taxon>
        <taxon>Nocardiaceae</taxon>
        <taxon>Rhodococcus</taxon>
    </lineage>
</organism>
<evidence type="ECO:0000259" key="6">
    <source>
        <dbReference type="Pfam" id="PF00155"/>
    </source>
</evidence>
<evidence type="ECO:0000256" key="1">
    <source>
        <dbReference type="ARBA" id="ARBA00001933"/>
    </source>
</evidence>
<gene>
    <name evidence="7" type="ORF">RHRU231_750175</name>
</gene>
<dbReference type="InterPro" id="IPR015422">
    <property type="entry name" value="PyrdxlP-dep_Trfase_small"/>
</dbReference>
<comment type="similarity">
    <text evidence="5">Belongs to the class-II pyridoxal-phosphate-dependent aminotransferase family. MalY/PatB cystathionine beta-lyase subfamily.</text>
</comment>
<proteinExistence type="inferred from homology"/>
<evidence type="ECO:0000256" key="3">
    <source>
        <dbReference type="ARBA" id="ARBA00022898"/>
    </source>
</evidence>
<dbReference type="AlphaFoldDB" id="A0A098BQ59"/>
<evidence type="ECO:0000313" key="7">
    <source>
        <dbReference type="EMBL" id="CDZ90828.1"/>
    </source>
</evidence>
<evidence type="ECO:0000256" key="5">
    <source>
        <dbReference type="ARBA" id="ARBA00037974"/>
    </source>
</evidence>
<dbReference type="CDD" id="cd00609">
    <property type="entry name" value="AAT_like"/>
    <property type="match status" value="1"/>
</dbReference>
<dbReference type="Gene3D" id="3.90.1150.10">
    <property type="entry name" value="Aspartate Aminotransferase, domain 1"/>
    <property type="match status" value="1"/>
</dbReference>
<dbReference type="GO" id="GO:0047804">
    <property type="term" value="F:cysteine-S-conjugate beta-lyase activity"/>
    <property type="evidence" value="ECO:0007669"/>
    <property type="project" value="UniProtKB-EC"/>
</dbReference>
<dbReference type="EC" id="4.4.1.13" evidence="2"/>
<sequence length="425" mass="46609">MRIAAPETTSTRGSPLTGASPAPEARQPGFDDLEIGDLVRRTGVKWARAVRAGALPAWVADMDFPIAPAIRDALCDAARSGELGYPDWAGGTPLRAEFARRMQSRYGWTIDPADVREQTDLIQALQLILHVHTERGDGVVIQTPNYPPFLATIATMGRRTVEFPFVDTPEGWRLDFDALRASLVAERPKVLVLVDPHNPTGRVHTRPELTRIAELAAEFDLLVVSDEIHAELIYAPHRHIPFASIGADAAARTITLTSAGKAFNIAGLRCAVAHYGSKQLLAVRDREPPDLYGTVSTPAVLGTLAAWRHGQDWQEALLRVLDRNRRRVDTVLREHLPEARHHRPEGTYLSWVDVSALAVDDPVRRIRDLGRVLVDGGRPFGRSAEAFVRINFATSGAVLEHILDGVSAALRGRRADSPLTDLLGT</sequence>
<evidence type="ECO:0000313" key="8">
    <source>
        <dbReference type="Proteomes" id="UP000042997"/>
    </source>
</evidence>
<dbReference type="GO" id="GO:0030170">
    <property type="term" value="F:pyridoxal phosphate binding"/>
    <property type="evidence" value="ECO:0007669"/>
    <property type="project" value="InterPro"/>
</dbReference>
<protein>
    <recommendedName>
        <fullName evidence="2">cysteine-S-conjugate beta-lyase</fullName>
        <ecNumber evidence="2">4.4.1.13</ecNumber>
    </recommendedName>
</protein>
<dbReference type="OrthoDB" id="3224382at2"/>
<keyword evidence="3" id="KW-0663">Pyridoxal phosphate</keyword>
<dbReference type="InterPro" id="IPR051798">
    <property type="entry name" value="Class-II_PLP-Dep_Aminotrans"/>
</dbReference>
<dbReference type="InterPro" id="IPR015424">
    <property type="entry name" value="PyrdxlP-dep_Trfase"/>
</dbReference>
<dbReference type="SUPFAM" id="SSF53383">
    <property type="entry name" value="PLP-dependent transferases"/>
    <property type="match status" value="1"/>
</dbReference>
<dbReference type="Pfam" id="PF00155">
    <property type="entry name" value="Aminotran_1_2"/>
    <property type="match status" value="1"/>
</dbReference>